<reference evidence="1 2" key="1">
    <citation type="submission" date="2021-03" db="EMBL/GenBank/DDBJ databases">
        <title>Complete genome of Parasphingorhabdus_sp.JHSY0214.</title>
        <authorList>
            <person name="Yoo J.H."/>
            <person name="Bae J.W."/>
        </authorList>
    </citation>
    <scope>NUCLEOTIDE SEQUENCE [LARGE SCALE GENOMIC DNA]</scope>
    <source>
        <strain evidence="1 2">JHSY0214</strain>
    </source>
</reference>
<dbReference type="GO" id="GO:0016829">
    <property type="term" value="F:lyase activity"/>
    <property type="evidence" value="ECO:0007669"/>
    <property type="project" value="UniProtKB-KW"/>
</dbReference>
<accession>A0ABX7T651</accession>
<dbReference type="SUPFAM" id="SSF51621">
    <property type="entry name" value="Phosphoenolpyruvate/pyruvate domain"/>
    <property type="match status" value="1"/>
</dbReference>
<dbReference type="Gene3D" id="3.20.20.60">
    <property type="entry name" value="Phosphoenolpyruvate-binding domains"/>
    <property type="match status" value="1"/>
</dbReference>
<dbReference type="PANTHER" id="PTHR42905:SF16">
    <property type="entry name" value="CARBOXYPHOSPHONOENOLPYRUVATE PHOSPHONOMUTASE-LIKE PROTEIN (AFU_ORTHOLOGUE AFUA_5G07230)"/>
    <property type="match status" value="1"/>
</dbReference>
<dbReference type="InterPro" id="IPR039556">
    <property type="entry name" value="ICL/PEPM"/>
</dbReference>
<dbReference type="InterPro" id="IPR015813">
    <property type="entry name" value="Pyrv/PenolPyrv_kinase-like_dom"/>
</dbReference>
<sequence>MTGRIQQFTELHQPGQPLVLYNIWDAGSAQATVRAGAKAVATGSLSVAGAQGFDDGEKLPFDFALTNARHIVSAVDVPVTVDLETGYGDSAAAVGANAQQMKDVGVAGLNLEDQDFSAGGLRDVSAQADRIKVAADTGLFINARTDLFIQTPIPDHDGALAQKALERCQAYADAGAGSFFVPFAISEKLIGDICAKAKLPINVMMMPDSPSTLRLAELGVARISYGPGPWMAAMSAFEAEALKIFES</sequence>
<organism evidence="1 2">
    <name type="scientific">Parasphingorhabdus cellanae</name>
    <dbReference type="NCBI Taxonomy" id="2806553"/>
    <lineage>
        <taxon>Bacteria</taxon>
        <taxon>Pseudomonadati</taxon>
        <taxon>Pseudomonadota</taxon>
        <taxon>Alphaproteobacteria</taxon>
        <taxon>Sphingomonadales</taxon>
        <taxon>Sphingomonadaceae</taxon>
        <taxon>Parasphingorhabdus</taxon>
    </lineage>
</organism>
<protein>
    <submittedName>
        <fullName evidence="1">Isocitrate lyase/phosphoenolpyruvate mutase family protein</fullName>
    </submittedName>
</protein>
<dbReference type="Proteomes" id="UP000663923">
    <property type="component" value="Chromosome"/>
</dbReference>
<evidence type="ECO:0000313" key="1">
    <source>
        <dbReference type="EMBL" id="QTD55602.1"/>
    </source>
</evidence>
<proteinExistence type="predicted"/>
<keyword evidence="1" id="KW-0456">Lyase</keyword>
<dbReference type="CDD" id="cd00377">
    <property type="entry name" value="ICL_PEPM"/>
    <property type="match status" value="1"/>
</dbReference>
<dbReference type="InterPro" id="IPR040442">
    <property type="entry name" value="Pyrv_kinase-like_dom_sf"/>
</dbReference>
<name>A0ABX7T651_9SPHN</name>
<dbReference type="RefSeq" id="WP_207987438.1">
    <property type="nucleotide sequence ID" value="NZ_CP071794.1"/>
</dbReference>
<keyword evidence="2" id="KW-1185">Reference proteome</keyword>
<dbReference type="PANTHER" id="PTHR42905">
    <property type="entry name" value="PHOSPHOENOLPYRUVATE CARBOXYLASE"/>
    <property type="match status" value="1"/>
</dbReference>
<dbReference type="Pfam" id="PF13714">
    <property type="entry name" value="PEP_mutase"/>
    <property type="match status" value="1"/>
</dbReference>
<evidence type="ECO:0000313" key="2">
    <source>
        <dbReference type="Proteomes" id="UP000663923"/>
    </source>
</evidence>
<dbReference type="EMBL" id="CP071794">
    <property type="protein sequence ID" value="QTD55602.1"/>
    <property type="molecule type" value="Genomic_DNA"/>
</dbReference>
<gene>
    <name evidence="1" type="ORF">J4G78_15585</name>
</gene>